<accession>A0ABN9X0Z7</accession>
<protein>
    <submittedName>
        <fullName evidence="2">Uncharacterized protein</fullName>
    </submittedName>
</protein>
<reference evidence="2" key="1">
    <citation type="submission" date="2023-10" db="EMBL/GenBank/DDBJ databases">
        <authorList>
            <person name="Chen Y."/>
            <person name="Shah S."/>
            <person name="Dougan E. K."/>
            <person name="Thang M."/>
            <person name="Chan C."/>
        </authorList>
    </citation>
    <scope>NUCLEOTIDE SEQUENCE [LARGE SCALE GENOMIC DNA]</scope>
</reference>
<feature type="compositionally biased region" description="Low complexity" evidence="1">
    <location>
        <begin position="1679"/>
        <end position="1688"/>
    </location>
</feature>
<feature type="compositionally biased region" description="Acidic residues" evidence="1">
    <location>
        <begin position="1689"/>
        <end position="1711"/>
    </location>
</feature>
<dbReference type="EMBL" id="CAUYUJ010019686">
    <property type="protein sequence ID" value="CAK0892930.1"/>
    <property type="molecule type" value="Genomic_DNA"/>
</dbReference>
<dbReference type="Proteomes" id="UP001189429">
    <property type="component" value="Unassembled WGS sequence"/>
</dbReference>
<evidence type="ECO:0000313" key="2">
    <source>
        <dbReference type="EMBL" id="CAK0892930.1"/>
    </source>
</evidence>
<organism evidence="2 3">
    <name type="scientific">Prorocentrum cordatum</name>
    <dbReference type="NCBI Taxonomy" id="2364126"/>
    <lineage>
        <taxon>Eukaryota</taxon>
        <taxon>Sar</taxon>
        <taxon>Alveolata</taxon>
        <taxon>Dinophyceae</taxon>
        <taxon>Prorocentrales</taxon>
        <taxon>Prorocentraceae</taxon>
        <taxon>Prorocentrum</taxon>
    </lineage>
</organism>
<comment type="caution">
    <text evidence="2">The sequence shown here is derived from an EMBL/GenBank/DDBJ whole genome shotgun (WGS) entry which is preliminary data.</text>
</comment>
<proteinExistence type="predicted"/>
<name>A0ABN9X0Z7_9DINO</name>
<keyword evidence="3" id="KW-1185">Reference proteome</keyword>
<evidence type="ECO:0000256" key="1">
    <source>
        <dbReference type="SAM" id="MobiDB-lite"/>
    </source>
</evidence>
<sequence>MAAAALVGSLVTQLAATGRSRFGRAGAVHRGGPACRLAAEAEQLKQVPEQTQAWHLSGSSGAPGPIHDPSYDVAADDAGADGGAPPPGIPFVPGVTGPMMGPGALGATGPTARAAPPVGAPPPAPAGAASLGAVGAWAGAPSAGIKQLLSAFSGAKASDCQWSRGLWQSARAIEASGQLQAEIKRLLSDYGYVGAATTTAPRETELIGALERLSSQAALSVGSGPWAHGASPDLSASRGGAEEMRWGSSLPADLQKAAPEIYRMIRGEGPSSARDWIAQRYQGSRSSPVWVDLWTLSTTIDFRLRGCASDVEIMQVLAVDDMMELALRRLASYVYEQRSGDRVGAVHMLGSTPPEGSADVAPTWMGEAAAWVPKVRDTTGPTLQQAISAKPGQEALLPITLVAKPSGGGSRSSRLRHRFKRKLALWALGNEYVRGINSMGTGSCRDLTRLRRDSDLSGKMRSLHGQEVKSAKMLDALGPEEAMHYSDETNVVERAELSQVIFEELQQKFGFVGGCQEEHERYFGRRDAPPNLWHFGGPEQVKAIAGFNAVGMKSGGRHRRIIMVVAAKYMFKDVRERSEHGLHGGGALSRLHVPSDCWAAAALGESKAFSFVEVPCWMWGWQTVPPVRARAVWDRLTASQRADLVPESWVYPMWRRLVMRSSHSVHILMTITARVCAMTLQRPLVNQDREQRLKWRESYRMLNDSEWAERQQARRPLPPETDNYSVAGWCEAARQAKLQSGGVFVVMHPSAGPRRAQDAQHYLEKITEELGLGLLMISVDLAVASRWDPGRVDTFEQLWPLLTEGSVDVVFGWGVRALCADGGKYCWGPPRTRLKPGETARLDEASHLMLNHLTLRGGVASRGEAWGLERPEDPGEKPYPSLFDTEMLKGLEERTQAKRIPFDQCMMGGVSQKPTRVTASRRHWQTFRSTKRALRATSDPEFGVPRISSFSAKLDKGAFHFLNEASSREKGVVLGPSDTGFNLHINDGLISAEGGSQGSGEAKVNKLVHQVGDTLEDVGFVVQDRREHGLVGRIVGYEIESCPARVRVPRRKAALLYETLKVMIDREWVHLDDLASDLGVWIWAALLARHWLSAPRHLFRFTRQGAQDFDTGGFGVVVAAASWAQREGLWCAGTGPGAAVAKPGMLQKVPDRGPSSLEPHLPVSSTARIDCEAKWVPAEAGLRRRADRIVLGERRAALRVLARLAVVAEAHRCKVLCLEDNMGYAGAAAKGRSTAGPVSYLLRTRCALSSASEIRIHLPWIETKKMRSGSRGAQSPSAGRSGARGARSAVLILGPRVSDDPHLEGRVQLSTLLTYRLRAAEFYEWCLTEGAPPWTPDEWDDTLLDYKATSALLKSHFTSLVAAVEFKFPRLKGRLSKCHAALRGWELKHQTKHTVPMVSTARAFVSVQLSARGEPRLGDKGPLIVGLGMKANTKAKRPQSNASLEPDNPTLVGILRRRGHARRNGSASSAALGVCQGGSDAHACQGPWPQTLLVAVLGQGGQVGLRRQPDARGLNGGPTGTGRLESAFLARRVPVAADVAQEVGGAAGRIMGAGANFSSSAARIFPALTDNTLSLAETVWEGLDLVNVSVNSSAGHFFFSGDDDPAELLSAPEARARMNLPEFWQQTLLDLTLLASPSRPVMDIHRHQFYSGSAYTALDLWSLITYLWPRTGNGPPPAASAAASQSDAEPTDGDCDSEPDAEDSPSDDSVA</sequence>
<evidence type="ECO:0000313" key="3">
    <source>
        <dbReference type="Proteomes" id="UP001189429"/>
    </source>
</evidence>
<feature type="region of interest" description="Disordered" evidence="1">
    <location>
        <begin position="1674"/>
        <end position="1711"/>
    </location>
</feature>
<feature type="region of interest" description="Disordered" evidence="1">
    <location>
        <begin position="52"/>
        <end position="87"/>
    </location>
</feature>
<gene>
    <name evidence="2" type="ORF">PCOR1329_LOCUS72446</name>
</gene>